<dbReference type="Proteomes" id="UP001279410">
    <property type="component" value="Unassembled WGS sequence"/>
</dbReference>
<reference evidence="2" key="1">
    <citation type="submission" date="2022-08" db="EMBL/GenBank/DDBJ databases">
        <title>Genome sequencing of akame (Lates japonicus).</title>
        <authorList>
            <person name="Hashiguchi Y."/>
            <person name="Takahashi H."/>
        </authorList>
    </citation>
    <scope>NUCLEOTIDE SEQUENCE</scope>
    <source>
        <strain evidence="2">Kochi</strain>
    </source>
</reference>
<name>A0AAD3M708_LATJO</name>
<keyword evidence="1" id="KW-1133">Transmembrane helix</keyword>
<comment type="caution">
    <text evidence="2">The sequence shown here is derived from an EMBL/GenBank/DDBJ whole genome shotgun (WGS) entry which is preliminary data.</text>
</comment>
<evidence type="ECO:0000313" key="3">
    <source>
        <dbReference type="Proteomes" id="UP001279410"/>
    </source>
</evidence>
<feature type="transmembrane region" description="Helical" evidence="1">
    <location>
        <begin position="21"/>
        <end position="40"/>
    </location>
</feature>
<keyword evidence="1" id="KW-0472">Membrane</keyword>
<sequence>MAGHDQRVNLIINHGRQLGRSLLLLAHYTTVFVAFVGRTVQWMVDAVKWTSLFARYTVSAFDSIYRHLHWGKRKSVTGGAREICPSSDMEPQ</sequence>
<accession>A0AAD3M708</accession>
<keyword evidence="3" id="KW-1185">Reference proteome</keyword>
<organism evidence="2 3">
    <name type="scientific">Lates japonicus</name>
    <name type="common">Japanese lates</name>
    <dbReference type="NCBI Taxonomy" id="270547"/>
    <lineage>
        <taxon>Eukaryota</taxon>
        <taxon>Metazoa</taxon>
        <taxon>Chordata</taxon>
        <taxon>Craniata</taxon>
        <taxon>Vertebrata</taxon>
        <taxon>Euteleostomi</taxon>
        <taxon>Actinopterygii</taxon>
        <taxon>Neopterygii</taxon>
        <taxon>Teleostei</taxon>
        <taxon>Neoteleostei</taxon>
        <taxon>Acanthomorphata</taxon>
        <taxon>Carangaria</taxon>
        <taxon>Carangaria incertae sedis</taxon>
        <taxon>Centropomidae</taxon>
        <taxon>Lates</taxon>
    </lineage>
</organism>
<evidence type="ECO:0000256" key="1">
    <source>
        <dbReference type="SAM" id="Phobius"/>
    </source>
</evidence>
<dbReference type="AlphaFoldDB" id="A0AAD3M708"/>
<protein>
    <submittedName>
        <fullName evidence="2">Guanylyl cyclase-activating protein 1-like protein</fullName>
    </submittedName>
</protein>
<proteinExistence type="predicted"/>
<gene>
    <name evidence="2" type="ORF">AKAME5_000233600</name>
</gene>
<keyword evidence="1" id="KW-0812">Transmembrane</keyword>
<evidence type="ECO:0000313" key="2">
    <source>
        <dbReference type="EMBL" id="GLD48341.1"/>
    </source>
</evidence>
<dbReference type="EMBL" id="BRZM01000005">
    <property type="protein sequence ID" value="GLD48341.1"/>
    <property type="molecule type" value="Genomic_DNA"/>
</dbReference>